<sequence>MTQFEMPTLMMVAHGNSGNGGDPAGQLAAKVRDRWDGRVSFGYMRSQPSVSDQLDHLKQFGDADRLILFPLFFSEGYLVFEELPKNLEDAGLNDAVILPPAINLPGFTQMVADHVQDGIARRGWQASDTSVFLVPHGLKTLTEALPETLRFADDLSRFCPSAEIVVGNIEGHPSLADWRDLGSRKNALIVPMLAGGGMHARDDLPQLISARPGEEIEILAPIGQWDELPTLVIAEANRHVARFGKYAVPLGPTGYDLWSERMARSA</sequence>
<dbReference type="RefSeq" id="WP_101301574.1">
    <property type="nucleotide sequence ID" value="NZ_NXGX01000003.1"/>
</dbReference>
<gene>
    <name evidence="3" type="ORF">COO92_09325</name>
</gene>
<organism evidence="3 4">
    <name type="scientific">Thalassospira lohafexi</name>
    <dbReference type="NCBI Taxonomy" id="744227"/>
    <lineage>
        <taxon>Bacteria</taxon>
        <taxon>Pseudomonadati</taxon>
        <taxon>Pseudomonadota</taxon>
        <taxon>Alphaproteobacteria</taxon>
        <taxon>Rhodospirillales</taxon>
        <taxon>Thalassospiraceae</taxon>
        <taxon>Thalassospira</taxon>
    </lineage>
</organism>
<dbReference type="EMBL" id="NXGX01000003">
    <property type="protein sequence ID" value="PKR59025.1"/>
    <property type="molecule type" value="Genomic_DNA"/>
</dbReference>
<dbReference type="GO" id="GO:0016829">
    <property type="term" value="F:lyase activity"/>
    <property type="evidence" value="ECO:0007669"/>
    <property type="project" value="UniProtKB-KW"/>
</dbReference>
<keyword evidence="2" id="KW-0456">Lyase</keyword>
<dbReference type="Gene3D" id="3.40.50.1400">
    <property type="match status" value="2"/>
</dbReference>
<comment type="caution">
    <text evidence="3">The sequence shown here is derived from an EMBL/GenBank/DDBJ whole genome shotgun (WGS) entry which is preliminary data.</text>
</comment>
<dbReference type="Proteomes" id="UP000233332">
    <property type="component" value="Unassembled WGS sequence"/>
</dbReference>
<keyword evidence="4" id="KW-1185">Reference proteome</keyword>
<accession>A0A2N3L880</accession>
<reference evidence="3 4" key="1">
    <citation type="submission" date="2017-09" db="EMBL/GenBank/DDBJ databases">
        <title>Biodiversity and function of Thalassospira species in the particle-attached aromatic-hydrocarbon-degrading consortia from the surface seawater of the China South Sea.</title>
        <authorList>
            <person name="Dong C."/>
            <person name="Lai Q."/>
            <person name="Shao Z."/>
        </authorList>
    </citation>
    <scope>NUCLEOTIDE SEQUENCE [LARGE SCALE GENOMIC DNA]</scope>
    <source>
        <strain evidence="3 4">139Z-12</strain>
    </source>
</reference>
<protein>
    <submittedName>
        <fullName evidence="3">Cobalamin biosynthesis protein CbiX</fullName>
    </submittedName>
</protein>
<dbReference type="GO" id="GO:0046872">
    <property type="term" value="F:metal ion binding"/>
    <property type="evidence" value="ECO:0007669"/>
    <property type="project" value="UniProtKB-KW"/>
</dbReference>
<name>A0A2N3L880_9PROT</name>
<proteinExistence type="predicted"/>
<dbReference type="Pfam" id="PF01903">
    <property type="entry name" value="CbiX"/>
    <property type="match status" value="1"/>
</dbReference>
<keyword evidence="1" id="KW-0479">Metal-binding</keyword>
<dbReference type="AlphaFoldDB" id="A0A2N3L880"/>
<dbReference type="SUPFAM" id="SSF53800">
    <property type="entry name" value="Chelatase"/>
    <property type="match status" value="2"/>
</dbReference>
<evidence type="ECO:0000256" key="2">
    <source>
        <dbReference type="ARBA" id="ARBA00023239"/>
    </source>
</evidence>
<evidence type="ECO:0000313" key="4">
    <source>
        <dbReference type="Proteomes" id="UP000233332"/>
    </source>
</evidence>
<dbReference type="InterPro" id="IPR002762">
    <property type="entry name" value="CbiX-like"/>
</dbReference>
<evidence type="ECO:0000256" key="1">
    <source>
        <dbReference type="ARBA" id="ARBA00022723"/>
    </source>
</evidence>
<evidence type="ECO:0000313" key="3">
    <source>
        <dbReference type="EMBL" id="PKR59025.1"/>
    </source>
</evidence>